<feature type="transmembrane region" description="Helical" evidence="1">
    <location>
        <begin position="72"/>
        <end position="94"/>
    </location>
</feature>
<keyword evidence="3" id="KW-0012">Acyltransferase</keyword>
<dbReference type="EMBL" id="BAABAH010000002">
    <property type="protein sequence ID" value="GAA3807876.1"/>
    <property type="molecule type" value="Genomic_DNA"/>
</dbReference>
<proteinExistence type="predicted"/>
<gene>
    <name evidence="3" type="ORF">GCM10022242_08570</name>
</gene>
<dbReference type="PANTHER" id="PTHR37312:SF1">
    <property type="entry name" value="MEMBRANE-BOUND ACYLTRANSFERASE YKRP-RELATED"/>
    <property type="match status" value="1"/>
</dbReference>
<name>A0ABP7HZ30_9ACTN</name>
<accession>A0ABP7HZ30</accession>
<feature type="transmembrane region" description="Helical" evidence="1">
    <location>
        <begin position="12"/>
        <end position="30"/>
    </location>
</feature>
<feature type="transmembrane region" description="Helical" evidence="1">
    <location>
        <begin position="129"/>
        <end position="147"/>
    </location>
</feature>
<evidence type="ECO:0000313" key="4">
    <source>
        <dbReference type="Proteomes" id="UP001501821"/>
    </source>
</evidence>
<keyword evidence="1" id="KW-1133">Transmembrane helix</keyword>
<sequence>MTRRTRDPWLDNAKMALVVLVVVGHSWDLLPLEGLDRHLKDFLYVWHMPAFILITGYLSRNFTYTPQRIWQLVRTVAVPYVVFEGLLALFRVYVGGEHLETLFLDPHWPMWFLAALFFWRLLTPVLKDIPAAVVVAVTISVLSGFVTSEWFCVLRILGFLPFFVIGLKATPERLEWLRGTTPRILAVVSFAGIWLLSTYTNTWASSEWLYYRSPYSLFDVGDVRAFATRLVVLALGFVGALAFLALVPRRDGWFARMGKYTLVVYLCHGFVVKAAEYLSYPEWTYQHPVLSLLTTTAGAVAVALALASPPIARRLEVLVDPLGNAEKRVDQAVDLTVVSQEAGPEAVQEEESRSTVLAGR</sequence>
<feature type="transmembrane region" description="Helical" evidence="1">
    <location>
        <begin position="183"/>
        <end position="206"/>
    </location>
</feature>
<feature type="transmembrane region" description="Helical" evidence="1">
    <location>
        <begin position="106"/>
        <end position="122"/>
    </location>
</feature>
<keyword evidence="3" id="KW-0808">Transferase</keyword>
<keyword evidence="1" id="KW-0812">Transmembrane</keyword>
<evidence type="ECO:0000259" key="2">
    <source>
        <dbReference type="Pfam" id="PF01757"/>
    </source>
</evidence>
<feature type="transmembrane region" description="Helical" evidence="1">
    <location>
        <begin position="260"/>
        <end position="279"/>
    </location>
</feature>
<keyword evidence="4" id="KW-1185">Reference proteome</keyword>
<protein>
    <submittedName>
        <fullName evidence="3">Acyltransferase family protein</fullName>
    </submittedName>
</protein>
<evidence type="ECO:0000256" key="1">
    <source>
        <dbReference type="SAM" id="Phobius"/>
    </source>
</evidence>
<reference evidence="4" key="1">
    <citation type="journal article" date="2019" name="Int. J. Syst. Evol. Microbiol.">
        <title>The Global Catalogue of Microorganisms (GCM) 10K type strain sequencing project: providing services to taxonomists for standard genome sequencing and annotation.</title>
        <authorList>
            <consortium name="The Broad Institute Genomics Platform"/>
            <consortium name="The Broad Institute Genome Sequencing Center for Infectious Disease"/>
            <person name="Wu L."/>
            <person name="Ma J."/>
        </authorList>
    </citation>
    <scope>NUCLEOTIDE SEQUENCE [LARGE SCALE GENOMIC DNA]</scope>
    <source>
        <strain evidence="4">JCM 16953</strain>
    </source>
</reference>
<dbReference type="GO" id="GO:0016746">
    <property type="term" value="F:acyltransferase activity"/>
    <property type="evidence" value="ECO:0007669"/>
    <property type="project" value="UniProtKB-KW"/>
</dbReference>
<dbReference type="InterPro" id="IPR052734">
    <property type="entry name" value="Nod_factor_acetyltransferase"/>
</dbReference>
<dbReference type="PANTHER" id="PTHR37312">
    <property type="entry name" value="MEMBRANE-BOUND ACYLTRANSFERASE YKRP-RELATED"/>
    <property type="match status" value="1"/>
</dbReference>
<dbReference type="RefSeq" id="WP_344772640.1">
    <property type="nucleotide sequence ID" value="NZ_BAABAH010000002.1"/>
</dbReference>
<feature type="transmembrane region" description="Helical" evidence="1">
    <location>
        <begin position="226"/>
        <end position="248"/>
    </location>
</feature>
<dbReference type="Proteomes" id="UP001501821">
    <property type="component" value="Unassembled WGS sequence"/>
</dbReference>
<comment type="caution">
    <text evidence="3">The sequence shown here is derived from an EMBL/GenBank/DDBJ whole genome shotgun (WGS) entry which is preliminary data.</text>
</comment>
<feature type="domain" description="Acyltransferase 3" evidence="2">
    <location>
        <begin position="8"/>
        <end position="307"/>
    </location>
</feature>
<organism evidence="3 4">
    <name type="scientific">Nocardioides panacisoli</name>
    <dbReference type="NCBI Taxonomy" id="627624"/>
    <lineage>
        <taxon>Bacteria</taxon>
        <taxon>Bacillati</taxon>
        <taxon>Actinomycetota</taxon>
        <taxon>Actinomycetes</taxon>
        <taxon>Propionibacteriales</taxon>
        <taxon>Nocardioidaceae</taxon>
        <taxon>Nocardioides</taxon>
    </lineage>
</organism>
<keyword evidence="1" id="KW-0472">Membrane</keyword>
<dbReference type="Pfam" id="PF01757">
    <property type="entry name" value="Acyl_transf_3"/>
    <property type="match status" value="1"/>
</dbReference>
<feature type="transmembrane region" description="Helical" evidence="1">
    <location>
        <begin position="153"/>
        <end position="171"/>
    </location>
</feature>
<evidence type="ECO:0000313" key="3">
    <source>
        <dbReference type="EMBL" id="GAA3807876.1"/>
    </source>
</evidence>
<feature type="transmembrane region" description="Helical" evidence="1">
    <location>
        <begin position="285"/>
        <end position="307"/>
    </location>
</feature>
<dbReference type="InterPro" id="IPR002656">
    <property type="entry name" value="Acyl_transf_3_dom"/>
</dbReference>
<feature type="transmembrane region" description="Helical" evidence="1">
    <location>
        <begin position="42"/>
        <end position="60"/>
    </location>
</feature>